<dbReference type="AlphaFoldDB" id="A0A7W5HLY1"/>
<gene>
    <name evidence="1" type="ORF">FHR97_002558</name>
</gene>
<comment type="caution">
    <text evidence="1">The sequence shown here is derived from an EMBL/GenBank/DDBJ whole genome shotgun (WGS) entry which is preliminary data.</text>
</comment>
<dbReference type="Proteomes" id="UP000518892">
    <property type="component" value="Unassembled WGS sequence"/>
</dbReference>
<reference evidence="1 2" key="1">
    <citation type="submission" date="2020-08" db="EMBL/GenBank/DDBJ databases">
        <title>Genomic Encyclopedia of Type Strains, Phase III (KMG-III): the genomes of soil and plant-associated and newly described type strains.</title>
        <authorList>
            <person name="Whitman W."/>
        </authorList>
    </citation>
    <scope>NUCLEOTIDE SEQUENCE [LARGE SCALE GENOMIC DNA]</scope>
    <source>
        <strain evidence="1 2">CECT 7744</strain>
    </source>
</reference>
<evidence type="ECO:0000313" key="1">
    <source>
        <dbReference type="EMBL" id="MBB3231699.1"/>
    </source>
</evidence>
<evidence type="ECO:0000313" key="2">
    <source>
        <dbReference type="Proteomes" id="UP000518892"/>
    </source>
</evidence>
<protein>
    <submittedName>
        <fullName evidence="1">Uncharacterized protein</fullName>
    </submittedName>
</protein>
<dbReference type="EMBL" id="JACHXR010000007">
    <property type="protein sequence ID" value="MBB3231699.1"/>
    <property type="molecule type" value="Genomic_DNA"/>
</dbReference>
<sequence length="560" mass="61764">MPSVIPSVFVEWSDSLYTSGAEAIPFVQPPEVYDIGIPYLEGALTDNLPNAALPDGHGGAVAASPVGDVYDTIWVVPGELRVGSITATTQREVEVWNAYRTTRQLDDILVTAGEGIDVSGPTLPYTFAPLENFILAVAVHPDGPASIDARYDLDFATAEGSPHFTVVGQRIIQWSIAPNWQHPYEETLACRTEILEAFDGSEQRIALRHLPRRTLAFTPLVDGEGSRRANRLLSTWQNRNYAMADWARGVGFAGLPAGAEILELDETMPELEVGQLIVLRGGGNTQAIEVADIVGTTVTLNSPTAYPYPAGSVAYPGLIVHADASLSARRYTAAVGEMSLAFTEMHQTGQLDLPAAPVTWRDREVFLARPNWVTRPQVDHRWAFEWLDSGRGQFATRTPHDAPKDIRKFAFTLEGRDAVRAIEQFFLRMRGRRGECYAPTQDDDLPLPAATTLLDGSQALPIRDIEDADRMDAERVYRNVYVRLTDGTELFRQVTGADLSEAENPKLALDAAWPRTIEAHEVAKCCWLPRCRLASDELRIRWITAAVAETTLAFQVLEDL</sequence>
<organism evidence="1 2">
    <name type="scientific">Halomonas stenophila</name>
    <dbReference type="NCBI Taxonomy" id="795312"/>
    <lineage>
        <taxon>Bacteria</taxon>
        <taxon>Pseudomonadati</taxon>
        <taxon>Pseudomonadota</taxon>
        <taxon>Gammaproteobacteria</taxon>
        <taxon>Oceanospirillales</taxon>
        <taxon>Halomonadaceae</taxon>
        <taxon>Halomonas</taxon>
    </lineage>
</organism>
<name>A0A7W5HLY1_9GAMM</name>
<proteinExistence type="predicted"/>
<keyword evidence="2" id="KW-1185">Reference proteome</keyword>
<accession>A0A7W5HLY1</accession>
<dbReference type="RefSeq" id="WP_183384176.1">
    <property type="nucleotide sequence ID" value="NZ_JACHXR010000007.1"/>
</dbReference>